<reference evidence="1 2" key="1">
    <citation type="submission" date="2020-08" db="EMBL/GenBank/DDBJ databases">
        <title>Genomic Encyclopedia of Type Strains, Phase IV (KMG-IV): sequencing the most valuable type-strain genomes for metagenomic binning, comparative biology and taxonomic classification.</title>
        <authorList>
            <person name="Goeker M."/>
        </authorList>
    </citation>
    <scope>NUCLEOTIDE SEQUENCE [LARGE SCALE GENOMIC DNA]</scope>
    <source>
        <strain evidence="1 2">DSM 15867</strain>
    </source>
</reference>
<dbReference type="AlphaFoldDB" id="A0A7W7AGT9"/>
<keyword evidence="2" id="KW-1185">Reference proteome</keyword>
<dbReference type="EMBL" id="JACHNY010000001">
    <property type="protein sequence ID" value="MBB4616716.1"/>
    <property type="molecule type" value="Genomic_DNA"/>
</dbReference>
<evidence type="ECO:0000313" key="2">
    <source>
        <dbReference type="Proteomes" id="UP000574769"/>
    </source>
</evidence>
<accession>A0A7W7AGT9</accession>
<dbReference type="RefSeq" id="WP_246360026.1">
    <property type="nucleotide sequence ID" value="NZ_JACHNY010000001.1"/>
</dbReference>
<dbReference type="Proteomes" id="UP000574769">
    <property type="component" value="Unassembled WGS sequence"/>
</dbReference>
<sequence length="60" mass="6340">MLAMVAAGATLAMAARHPTADIRVLTHQTGDPAPRRFQAAIEVGLVGVRLLYTWTARPAG</sequence>
<gene>
    <name evidence="1" type="ORF">GGQ96_000822</name>
</gene>
<evidence type="ECO:0000313" key="1">
    <source>
        <dbReference type="EMBL" id="MBB4616716.1"/>
    </source>
</evidence>
<protein>
    <submittedName>
        <fullName evidence="1">Uncharacterized protein</fullName>
    </submittedName>
</protein>
<name>A0A7W7AGT9_9SPHN</name>
<comment type="caution">
    <text evidence="1">The sequence shown here is derived from an EMBL/GenBank/DDBJ whole genome shotgun (WGS) entry which is preliminary data.</text>
</comment>
<proteinExistence type="predicted"/>
<organism evidence="1 2">
    <name type="scientific">Sphingomonas abaci</name>
    <dbReference type="NCBI Taxonomy" id="237611"/>
    <lineage>
        <taxon>Bacteria</taxon>
        <taxon>Pseudomonadati</taxon>
        <taxon>Pseudomonadota</taxon>
        <taxon>Alphaproteobacteria</taxon>
        <taxon>Sphingomonadales</taxon>
        <taxon>Sphingomonadaceae</taxon>
        <taxon>Sphingomonas</taxon>
    </lineage>
</organism>